<organism evidence="2 3">
    <name type="scientific">Ostreobium quekettii</name>
    <dbReference type="NCBI Taxonomy" id="121088"/>
    <lineage>
        <taxon>Eukaryota</taxon>
        <taxon>Viridiplantae</taxon>
        <taxon>Chlorophyta</taxon>
        <taxon>core chlorophytes</taxon>
        <taxon>Ulvophyceae</taxon>
        <taxon>TCBD clade</taxon>
        <taxon>Bryopsidales</taxon>
        <taxon>Ostreobineae</taxon>
        <taxon>Ostreobiaceae</taxon>
        <taxon>Ostreobium</taxon>
    </lineage>
</organism>
<name>A0A8S1JHW8_9CHLO</name>
<sequence length="467" mass="50862">MQFNNQCLGLWPEPTCEDNVVLHVLPAQQRLSISAFCSDGCLLFGQRQWLCIHISGDEHIETGTMQMSTEDDPDGPIRIATRRDGARLPPRPKSKTPDLGWLGHSQAYVSRQCQPDASTSLPENSGADHNCEREGKWVDIVDGQVNLPETQLLHGGLLVWLVLSVGSGLRRSGCSDGASAMGTLFRQPSLVPMAKGVLRTAADQAQDKADPGDASLHLQLQVKYFSRCWRTHSVLLQLPVNDPMAVHLHSAPLSHQQALVQATLVSRMLVAATLSEVVLELTPGPEQRLRAWGLELPSKLYPGESLGVCFRVDLNLVNEVHGSIAGEDDSFQSQLRLAYTVDMFTNAMPVTLCCGSALLPHSKGADVTQLRPPKLPPKGQSKVPGGAQECRFTWPFSVESVLDGPGPRKEKVKGVLLPPPMVKMGVPVALTWVLERVEEEPVAKELIPYELQMVRLGPGTRHAGGVV</sequence>
<accession>A0A8S1JHW8</accession>
<protein>
    <submittedName>
        <fullName evidence="2">Uncharacterized protein</fullName>
    </submittedName>
</protein>
<dbReference type="Proteomes" id="UP000708148">
    <property type="component" value="Unassembled WGS sequence"/>
</dbReference>
<dbReference type="AlphaFoldDB" id="A0A8S1JHW8"/>
<proteinExistence type="predicted"/>
<dbReference type="EMBL" id="CAJHUC010002773">
    <property type="protein sequence ID" value="CAD7704345.1"/>
    <property type="molecule type" value="Genomic_DNA"/>
</dbReference>
<gene>
    <name evidence="2" type="ORF">OSTQU699_LOCUS9700</name>
</gene>
<keyword evidence="3" id="KW-1185">Reference proteome</keyword>
<feature type="region of interest" description="Disordered" evidence="1">
    <location>
        <begin position="365"/>
        <end position="386"/>
    </location>
</feature>
<evidence type="ECO:0000313" key="3">
    <source>
        <dbReference type="Proteomes" id="UP000708148"/>
    </source>
</evidence>
<evidence type="ECO:0000313" key="2">
    <source>
        <dbReference type="EMBL" id="CAD7704345.1"/>
    </source>
</evidence>
<reference evidence="2" key="1">
    <citation type="submission" date="2020-12" db="EMBL/GenBank/DDBJ databases">
        <authorList>
            <person name="Iha C."/>
        </authorList>
    </citation>
    <scope>NUCLEOTIDE SEQUENCE</scope>
</reference>
<evidence type="ECO:0000256" key="1">
    <source>
        <dbReference type="SAM" id="MobiDB-lite"/>
    </source>
</evidence>
<comment type="caution">
    <text evidence="2">The sequence shown here is derived from an EMBL/GenBank/DDBJ whole genome shotgun (WGS) entry which is preliminary data.</text>
</comment>